<evidence type="ECO:0000256" key="12">
    <source>
        <dbReference type="SAM" id="MobiDB-lite"/>
    </source>
</evidence>
<feature type="compositionally biased region" description="Polar residues" evidence="12">
    <location>
        <begin position="632"/>
        <end position="644"/>
    </location>
</feature>
<dbReference type="InterPro" id="IPR017452">
    <property type="entry name" value="GPCR_Rhodpsn_7TM"/>
</dbReference>
<evidence type="ECO:0000313" key="18">
    <source>
        <dbReference type="EMBL" id="KAK7604455.1"/>
    </source>
</evidence>
<feature type="transmembrane region" description="Helical" evidence="13">
    <location>
        <begin position="116"/>
        <end position="142"/>
    </location>
</feature>
<accession>A0AAN9TSX9</accession>
<dbReference type="Gene3D" id="1.20.1070.10">
    <property type="entry name" value="Rhodopsin 7-helix transmembrane proteins"/>
    <property type="match status" value="2"/>
</dbReference>
<keyword evidence="3" id="KW-0343">GTPase activation</keyword>
<proteinExistence type="inferred from homology"/>
<dbReference type="InterPro" id="IPR036034">
    <property type="entry name" value="PDZ_sf"/>
</dbReference>
<dbReference type="Gene3D" id="2.60.40.150">
    <property type="entry name" value="C2 domain"/>
    <property type="match status" value="1"/>
</dbReference>
<evidence type="ECO:0000256" key="3">
    <source>
        <dbReference type="ARBA" id="ARBA00022468"/>
    </source>
</evidence>
<dbReference type="PROSITE" id="PS50106">
    <property type="entry name" value="PDZ"/>
    <property type="match status" value="1"/>
</dbReference>
<dbReference type="GO" id="GO:0016477">
    <property type="term" value="P:cell migration"/>
    <property type="evidence" value="ECO:0007669"/>
    <property type="project" value="TreeGrafter"/>
</dbReference>
<dbReference type="Pfam" id="PF00620">
    <property type="entry name" value="RhoGAP"/>
    <property type="match status" value="1"/>
</dbReference>
<dbReference type="Pfam" id="PF00001">
    <property type="entry name" value="7tm_1"/>
    <property type="match status" value="1"/>
</dbReference>
<dbReference type="GO" id="GO:0016907">
    <property type="term" value="F:G protein-coupled acetylcholine receptor activity"/>
    <property type="evidence" value="ECO:0007669"/>
    <property type="project" value="InterPro"/>
</dbReference>
<dbReference type="PANTHER" id="PTHR46150:SF3">
    <property type="entry name" value="RHO GTPASE-ACTIVATING PROTEIN 100F"/>
    <property type="match status" value="1"/>
</dbReference>
<feature type="region of interest" description="Disordered" evidence="12">
    <location>
        <begin position="1761"/>
        <end position="1825"/>
    </location>
</feature>
<dbReference type="SUPFAM" id="SSF48350">
    <property type="entry name" value="GTPase activation domain, GAP"/>
    <property type="match status" value="1"/>
</dbReference>
<evidence type="ECO:0000259" key="16">
    <source>
        <dbReference type="PROSITE" id="PS50238"/>
    </source>
</evidence>
<dbReference type="Pfam" id="PF00595">
    <property type="entry name" value="PDZ"/>
    <property type="match status" value="1"/>
</dbReference>
<dbReference type="Gene3D" id="1.10.555.10">
    <property type="entry name" value="Rho GTPase activation protein"/>
    <property type="match status" value="1"/>
</dbReference>
<dbReference type="InterPro" id="IPR000276">
    <property type="entry name" value="GPCR_Rhodpsn"/>
</dbReference>
<evidence type="ECO:0000256" key="7">
    <source>
        <dbReference type="ARBA" id="ARBA00023040"/>
    </source>
</evidence>
<dbReference type="CDD" id="cd00030">
    <property type="entry name" value="C2"/>
    <property type="match status" value="1"/>
</dbReference>
<dbReference type="InterPro" id="IPR001478">
    <property type="entry name" value="PDZ"/>
</dbReference>
<dbReference type="InterPro" id="IPR057459">
    <property type="entry name" value="SYDE1/2_C2"/>
</dbReference>
<evidence type="ECO:0000256" key="4">
    <source>
        <dbReference type="ARBA" id="ARBA00022475"/>
    </source>
</evidence>
<dbReference type="InterPro" id="IPR008936">
    <property type="entry name" value="Rho_GTPase_activation_prot"/>
</dbReference>
<keyword evidence="6 13" id="KW-1133">Transmembrane helix</keyword>
<keyword evidence="8 13" id="KW-0472">Membrane</keyword>
<dbReference type="SMART" id="SM00228">
    <property type="entry name" value="PDZ"/>
    <property type="match status" value="1"/>
</dbReference>
<keyword evidence="19" id="KW-1185">Reference proteome</keyword>
<dbReference type="SUPFAM" id="SSF81321">
    <property type="entry name" value="Family A G protein-coupled receptor-like"/>
    <property type="match status" value="1"/>
</dbReference>
<feature type="region of interest" description="Disordered" evidence="12">
    <location>
        <begin position="1945"/>
        <end position="1987"/>
    </location>
</feature>
<dbReference type="InterPro" id="IPR000198">
    <property type="entry name" value="RhoGAP_dom"/>
</dbReference>
<evidence type="ECO:0000259" key="17">
    <source>
        <dbReference type="PROSITE" id="PS50262"/>
    </source>
</evidence>
<dbReference type="PRINTS" id="PR00243">
    <property type="entry name" value="MUSCARINICR"/>
</dbReference>
<feature type="domain" description="Rho-GAP" evidence="16">
    <location>
        <begin position="1496"/>
        <end position="1689"/>
    </location>
</feature>
<dbReference type="InterPro" id="IPR035892">
    <property type="entry name" value="C2_domain_sf"/>
</dbReference>
<dbReference type="SMART" id="SM00239">
    <property type="entry name" value="C2"/>
    <property type="match status" value="1"/>
</dbReference>
<feature type="transmembrane region" description="Helical" evidence="13">
    <location>
        <begin position="549"/>
        <end position="569"/>
    </location>
</feature>
<evidence type="ECO:0000259" key="15">
    <source>
        <dbReference type="PROSITE" id="PS50106"/>
    </source>
</evidence>
<dbReference type="GO" id="GO:0005096">
    <property type="term" value="F:GTPase activator activity"/>
    <property type="evidence" value="ECO:0007669"/>
    <property type="project" value="UniProtKB-KW"/>
</dbReference>
<reference evidence="18 19" key="1">
    <citation type="submission" date="2024-03" db="EMBL/GenBank/DDBJ databases">
        <title>Adaptation during the transition from Ophiocordyceps entomopathogen to insect associate is accompanied by gene loss and intensified selection.</title>
        <authorList>
            <person name="Ward C.M."/>
            <person name="Onetto C.A."/>
            <person name="Borneman A.R."/>
        </authorList>
    </citation>
    <scope>NUCLEOTIDE SEQUENCE [LARGE SCALE GENOMIC DNA]</scope>
    <source>
        <strain evidence="18">AWRI1</strain>
        <tissue evidence="18">Single Adult Female</tissue>
    </source>
</reference>
<gene>
    <name evidence="18" type="ORF">V9T40_005641</name>
</gene>
<dbReference type="CDD" id="cd15301">
    <property type="entry name" value="7tmA_mAChR_DM1-like"/>
    <property type="match status" value="1"/>
</dbReference>
<dbReference type="PROSITE" id="PS50004">
    <property type="entry name" value="C2"/>
    <property type="match status" value="1"/>
</dbReference>
<dbReference type="GO" id="GO:0097060">
    <property type="term" value="C:synaptic membrane"/>
    <property type="evidence" value="ECO:0007669"/>
    <property type="project" value="TreeGrafter"/>
</dbReference>
<dbReference type="GO" id="GO:0046578">
    <property type="term" value="P:regulation of Ras protein signal transduction"/>
    <property type="evidence" value="ECO:0007669"/>
    <property type="project" value="TreeGrafter"/>
</dbReference>
<feature type="domain" description="G-protein coupled receptors family 1 profile" evidence="17">
    <location>
        <begin position="96"/>
        <end position="569"/>
    </location>
</feature>
<dbReference type="SUPFAM" id="SSF49562">
    <property type="entry name" value="C2 domain (Calcium/lipid-binding domain, CaLB)"/>
    <property type="match status" value="1"/>
</dbReference>
<evidence type="ECO:0000256" key="9">
    <source>
        <dbReference type="ARBA" id="ARBA00023170"/>
    </source>
</evidence>
<dbReference type="Gene3D" id="2.30.42.10">
    <property type="match status" value="1"/>
</dbReference>
<dbReference type="PANTHER" id="PTHR46150">
    <property type="entry name" value="RHO GTPASE-ACTIVATING PROTEIN 100F"/>
    <property type="match status" value="1"/>
</dbReference>
<evidence type="ECO:0000313" key="19">
    <source>
        <dbReference type="Proteomes" id="UP001367676"/>
    </source>
</evidence>
<organism evidence="18 19">
    <name type="scientific">Parthenolecanium corni</name>
    <dbReference type="NCBI Taxonomy" id="536013"/>
    <lineage>
        <taxon>Eukaryota</taxon>
        <taxon>Metazoa</taxon>
        <taxon>Ecdysozoa</taxon>
        <taxon>Arthropoda</taxon>
        <taxon>Hexapoda</taxon>
        <taxon>Insecta</taxon>
        <taxon>Pterygota</taxon>
        <taxon>Neoptera</taxon>
        <taxon>Paraneoptera</taxon>
        <taxon>Hemiptera</taxon>
        <taxon>Sternorrhyncha</taxon>
        <taxon>Coccoidea</taxon>
        <taxon>Coccidae</taxon>
        <taxon>Parthenolecanium</taxon>
    </lineage>
</organism>
<dbReference type="SUPFAM" id="SSF50156">
    <property type="entry name" value="PDZ domain-like"/>
    <property type="match status" value="1"/>
</dbReference>
<evidence type="ECO:0000256" key="10">
    <source>
        <dbReference type="ARBA" id="ARBA00023224"/>
    </source>
</evidence>
<evidence type="ECO:0000256" key="11">
    <source>
        <dbReference type="RuleBase" id="RU000688"/>
    </source>
</evidence>
<feature type="transmembrane region" description="Helical" evidence="13">
    <location>
        <begin position="241"/>
        <end position="264"/>
    </location>
</feature>
<dbReference type="Proteomes" id="UP001367676">
    <property type="component" value="Unassembled WGS sequence"/>
</dbReference>
<feature type="domain" description="PDZ" evidence="15">
    <location>
        <begin position="731"/>
        <end position="801"/>
    </location>
</feature>
<dbReference type="InterPro" id="IPR000995">
    <property type="entry name" value="Musac_Ach_rcpt"/>
</dbReference>
<protein>
    <submittedName>
        <fullName evidence="18">Uncharacterized protein</fullName>
    </submittedName>
</protein>
<evidence type="ECO:0000256" key="5">
    <source>
        <dbReference type="ARBA" id="ARBA00022692"/>
    </source>
</evidence>
<dbReference type="Pfam" id="PF25336">
    <property type="entry name" value="C2_SYDE"/>
    <property type="match status" value="1"/>
</dbReference>
<comment type="subcellular location">
    <subcellularLocation>
        <location evidence="1">Cell membrane</location>
        <topology evidence="1">Multi-pass membrane protein</topology>
    </subcellularLocation>
</comment>
<evidence type="ECO:0000259" key="14">
    <source>
        <dbReference type="PROSITE" id="PS50004"/>
    </source>
</evidence>
<dbReference type="SMART" id="SM00324">
    <property type="entry name" value="RhoGAP"/>
    <property type="match status" value="1"/>
</dbReference>
<comment type="caution">
    <text evidence="18">The sequence shown here is derived from an EMBL/GenBank/DDBJ whole genome shotgun (WGS) entry which is preliminary data.</text>
</comment>
<feature type="transmembrane region" description="Helical" evidence="13">
    <location>
        <begin position="196"/>
        <end position="221"/>
    </location>
</feature>
<feature type="compositionally biased region" description="Low complexity" evidence="12">
    <location>
        <begin position="1761"/>
        <end position="1776"/>
    </location>
</feature>
<evidence type="ECO:0000256" key="13">
    <source>
        <dbReference type="SAM" id="Phobius"/>
    </source>
</evidence>
<dbReference type="PROSITE" id="PS00237">
    <property type="entry name" value="G_PROTEIN_RECEP_F1_1"/>
    <property type="match status" value="1"/>
</dbReference>
<dbReference type="EMBL" id="JBBCAQ010000003">
    <property type="protein sequence ID" value="KAK7604455.1"/>
    <property type="molecule type" value="Genomic_DNA"/>
</dbReference>
<keyword evidence="4" id="KW-1003">Cell membrane</keyword>
<feature type="domain" description="C2" evidence="14">
    <location>
        <begin position="1315"/>
        <end position="1436"/>
    </location>
</feature>
<feature type="region of interest" description="Disordered" evidence="12">
    <location>
        <begin position="618"/>
        <end position="654"/>
    </location>
</feature>
<dbReference type="InterPro" id="IPR000008">
    <property type="entry name" value="C2_dom"/>
</dbReference>
<dbReference type="PRINTS" id="PR00237">
    <property type="entry name" value="GPCRRHODOPSN"/>
</dbReference>
<dbReference type="PROSITE" id="PS50238">
    <property type="entry name" value="RHOGAP"/>
    <property type="match status" value="1"/>
</dbReference>
<dbReference type="InterPro" id="IPR052118">
    <property type="entry name" value="Rho-GAP_regulator"/>
</dbReference>
<evidence type="ECO:0000256" key="2">
    <source>
        <dbReference type="ARBA" id="ARBA00010663"/>
    </source>
</evidence>
<feature type="transmembrane region" description="Helical" evidence="13">
    <location>
        <begin position="79"/>
        <end position="104"/>
    </location>
</feature>
<feature type="compositionally biased region" description="Polar residues" evidence="12">
    <location>
        <begin position="1802"/>
        <end position="1815"/>
    </location>
</feature>
<feature type="compositionally biased region" description="Polar residues" evidence="12">
    <location>
        <begin position="1785"/>
        <end position="1795"/>
    </location>
</feature>
<keyword evidence="5 11" id="KW-0812">Transmembrane</keyword>
<feature type="region of interest" description="Disordered" evidence="12">
    <location>
        <begin position="277"/>
        <end position="296"/>
    </location>
</feature>
<dbReference type="PROSITE" id="PS50262">
    <property type="entry name" value="G_PROTEIN_RECEP_F1_2"/>
    <property type="match status" value="1"/>
</dbReference>
<comment type="similarity">
    <text evidence="2 11">Belongs to the G-protein coupled receptor 1 family.</text>
</comment>
<keyword evidence="7 11" id="KW-0297">G-protein coupled receptor</keyword>
<dbReference type="CDD" id="cd06718">
    <property type="entry name" value="PDZ_Par6-like"/>
    <property type="match status" value="1"/>
</dbReference>
<evidence type="ECO:0000256" key="1">
    <source>
        <dbReference type="ARBA" id="ARBA00004651"/>
    </source>
</evidence>
<sequence length="2002" mass="223341">MLGNRKRRNRRRRKLLGGSGGKRIAAAASEDKIMTNEWEMTTAITPFDLDLLNVSMAINSSGVSSSTGGRKPRFEVTEMVLIAIISGLLSVITVGGNVMVMVSFKIDKQLQTISNYFLFSLAVADVTVGLVSMPLFTVYTIMGYWPLGAALCDSWLALDYLASNASVLNLLIISFDRYFSVTRPLTYRAKRSPVKAGFMIIGAWGISLLLWPPWIYAWPYIEGKRTVPDDDCYIQFIQTNQYITFGTAIAAFYVPVTVMCILYWRIWKETEKRQKDLPNLQGGKQDNSKRSTSSDEQVAIAEMDGGWARVRSSSNTLSADCEFTDAAFSSKVFQKQQYNRQRLKPQSRPYTCGWIREWCVAWWHSGHDDYELDDWDDTVSELGVGTPVSGETPLQSSVSRCTSFNVIKEATNSTHNRLPDTHSLVPKNRLGPSRSVSNDSVYTILIRLPASDCEGAGGEGPTIKMIPENFSKTAPASLTTRRSEFAIAAPSLPRRMSNITDIRMPLNPKTISKQIVTGSKSMIPLKPKPLKKKKKPVEKKADKKAAKTLSAILLAFILTWTPYNILVLLKPITAFPEYISKDIDSLPCSRYSAIPHERNIGNPNSVVTEHDMLCYGHKKERQQTPDVAATPQRPNSTRGTNNAASMGPKEPPSMVIQGDFRKVSGISNEIFRQIETIENDYDASTAAALEAVERRGEMIVRILDPKHLGKAAAEAAKKFFCLQDSKHTVLLVEIIKRPGQTLGLYIREGNGLERGDGVFISRIALESAVYDSRCIQVGDEILAVNLVDVTRMGIDDVVIIMSIPRRLVLVTRHFKGYPSSNVINSGHYGTLSHGRPPEPKPPPVVVLKKDFSKEEEFDDDDDDRHWDSAHYRNGTMSYAHEKSSSQFALDSNGDLGADLYYNSRPESRRHHQTSTLDRRISGWTYTPQSQILERHLKQVGSYHTPFDRNQPKTLESLAEKVHSFSPSGSATLGRRTSDTTLSMRQTVNQRMIRSGSDQHLPRVEYEDYSRTLPTRQSHYLRQGPCSGAAMFNYNQQCNTGNSLSTSNSSIVKRHSVDYASDTEASYPSTPKSSSHYYYRLPNSPAISGISSQTLSRLAKSNSFSKSSLCSNSLPRDCRSVRNQLSSLTLSQNSNIKMKHGTHTNSANNSLEEDYGRFLGAQELSLYDKIRRDILPPRATNFASNEYRSWLSRTPSTSAIYDQLKCNRVDSLLRQKSRFTFSAENLPEQTRQAELWYGSKYRMNPVTPIEPINVIPLPSAAVTTLDRHTRMSSLRRMKYLQQLEAKHLGNGSGLPNVQIDRSKVLEINTSEFNKYKMEKTPFNDEYPLVSGLLWIHLLAGRGLRSITTNTPLAGGNTTTTDLYCVLECDRIHKARTVMRSGDLVFDWDETFELDLFNNRELDFLVYSWDPQYRHKLCYKGSIHLASLLNKSPIHQLALKLEPRGTLYIRIRHTSPFHTYSRKPSRPLLPSRNLLNMSNLFGADLESVLSKDCDSVSSSIQSLSRESLATSVPVIIRRCVEEVERRGLEIVGIYRLCGSATKKRILREALERNSRMTDLSPNNVPDINVITGVFKDYLRELPEPLFTKHLYQMIVDALSVCMSDDPQGNAELIFSLLDCLSKGNKATLIFVMDHLSLIVSQSAINKMSSQNLSIIFAPLLMIKSESEGKEIDFNQPINILRYLLDVWPSKSGITFFQIVREMATGAGKTSTVLMDHPPPLPKKPSAVSAQGGDPLPIPLKRMQKPPPAIPTRFTQAAIASQTTESNGSMISTSSSEGSKFLEPGINKSASNGESIQGTPRLWSKQGNGRWTLNQDGVQQDPVEGRGQPETYSNVCSNVMVSRSNTTGTSSSSSKVIPYEMRNGYREGAENHVGKLSDACTLKTVGYENGNGVPSRLASGNAKMSSNSTTVIPKHFGHVDGDKCTLTQRAIKMDSTLWDDFVRSRIKENEDDSSNSSDSLVDESFRQSQNPFLGDLNNTETTGSRKSTFSNGFGFCADSPSKSNS</sequence>
<name>A0AAN9TSX9_9HEMI</name>
<feature type="compositionally biased region" description="Polar residues" evidence="12">
    <location>
        <begin position="1963"/>
        <end position="1987"/>
    </location>
</feature>
<keyword evidence="9 11" id="KW-0675">Receptor</keyword>
<evidence type="ECO:0000256" key="8">
    <source>
        <dbReference type="ARBA" id="ARBA00023136"/>
    </source>
</evidence>
<evidence type="ECO:0000256" key="6">
    <source>
        <dbReference type="ARBA" id="ARBA00022989"/>
    </source>
</evidence>
<dbReference type="GO" id="GO:0030030">
    <property type="term" value="P:cell projection organization"/>
    <property type="evidence" value="ECO:0007669"/>
    <property type="project" value="TreeGrafter"/>
</dbReference>
<dbReference type="FunFam" id="1.10.555.10:FF:000031">
    <property type="entry name" value="rho GTPase-activating protein 100F isoform X6"/>
    <property type="match status" value="1"/>
</dbReference>
<keyword evidence="10 11" id="KW-0807">Transducer</keyword>